<evidence type="ECO:0000313" key="3">
    <source>
        <dbReference type="Proteomes" id="UP000649179"/>
    </source>
</evidence>
<evidence type="ECO:0000256" key="1">
    <source>
        <dbReference type="SAM" id="MobiDB-lite"/>
    </source>
</evidence>
<dbReference type="Pfam" id="PF14029">
    <property type="entry name" value="DUF4244"/>
    <property type="match status" value="1"/>
</dbReference>
<dbReference type="RefSeq" id="WP_229660824.1">
    <property type="nucleotide sequence ID" value="NZ_BMKQ01000001.1"/>
</dbReference>
<dbReference type="EMBL" id="BMKQ01000001">
    <property type="protein sequence ID" value="GGF49571.1"/>
    <property type="molecule type" value="Genomic_DNA"/>
</dbReference>
<feature type="region of interest" description="Disordered" evidence="1">
    <location>
        <begin position="1"/>
        <end position="58"/>
    </location>
</feature>
<comment type="caution">
    <text evidence="2">The sequence shown here is derived from an EMBL/GenBank/DDBJ whole genome shotgun (WGS) entry which is preliminary data.</text>
</comment>
<dbReference type="AlphaFoldDB" id="A0A917BME4"/>
<keyword evidence="3" id="KW-1185">Reference proteome</keyword>
<feature type="compositionally biased region" description="Basic residues" evidence="1">
    <location>
        <begin position="22"/>
        <end position="37"/>
    </location>
</feature>
<organism evidence="2 3">
    <name type="scientific">Marmoricola endophyticus</name>
    <dbReference type="NCBI Taxonomy" id="2040280"/>
    <lineage>
        <taxon>Bacteria</taxon>
        <taxon>Bacillati</taxon>
        <taxon>Actinomycetota</taxon>
        <taxon>Actinomycetes</taxon>
        <taxon>Propionibacteriales</taxon>
        <taxon>Nocardioidaceae</taxon>
        <taxon>Marmoricola</taxon>
    </lineage>
</organism>
<name>A0A917BME4_9ACTN</name>
<reference evidence="2" key="1">
    <citation type="journal article" date="2014" name="Int. J. Syst. Evol. Microbiol.">
        <title>Complete genome sequence of Corynebacterium casei LMG S-19264T (=DSM 44701T), isolated from a smear-ripened cheese.</title>
        <authorList>
            <consortium name="US DOE Joint Genome Institute (JGI-PGF)"/>
            <person name="Walter F."/>
            <person name="Albersmeier A."/>
            <person name="Kalinowski J."/>
            <person name="Ruckert C."/>
        </authorList>
    </citation>
    <scope>NUCLEOTIDE SEQUENCE</scope>
    <source>
        <strain evidence="2">CGMCC 1.16067</strain>
    </source>
</reference>
<sequence>MTTSNEALDEGAGGGPQESGRERRRGPGGRRRGRPHLRLVSMPEYEQEQVPEHDEAGTTTAEYTVVTGAAVAFGALLFKLLTSSWGDKILGTAFQHVISLLGF</sequence>
<accession>A0A917BME4</accession>
<protein>
    <recommendedName>
        <fullName evidence="4">DUF4244 domain-containing protein</fullName>
    </recommendedName>
</protein>
<dbReference type="InterPro" id="IPR025338">
    <property type="entry name" value="DUF4244"/>
</dbReference>
<proteinExistence type="predicted"/>
<gene>
    <name evidence="2" type="ORF">GCM10011519_24380</name>
</gene>
<dbReference type="Proteomes" id="UP000649179">
    <property type="component" value="Unassembled WGS sequence"/>
</dbReference>
<reference evidence="2" key="2">
    <citation type="submission" date="2020-09" db="EMBL/GenBank/DDBJ databases">
        <authorList>
            <person name="Sun Q."/>
            <person name="Zhou Y."/>
        </authorList>
    </citation>
    <scope>NUCLEOTIDE SEQUENCE</scope>
    <source>
        <strain evidence="2">CGMCC 1.16067</strain>
    </source>
</reference>
<evidence type="ECO:0000313" key="2">
    <source>
        <dbReference type="EMBL" id="GGF49571.1"/>
    </source>
</evidence>
<evidence type="ECO:0008006" key="4">
    <source>
        <dbReference type="Google" id="ProtNLM"/>
    </source>
</evidence>